<dbReference type="EMBL" id="JANPWB010000010">
    <property type="protein sequence ID" value="KAJ1138576.1"/>
    <property type="molecule type" value="Genomic_DNA"/>
</dbReference>
<evidence type="ECO:0000313" key="2">
    <source>
        <dbReference type="EMBL" id="KAJ1138576.1"/>
    </source>
</evidence>
<evidence type="ECO:0000256" key="1">
    <source>
        <dbReference type="SAM" id="Phobius"/>
    </source>
</evidence>
<feature type="transmembrane region" description="Helical" evidence="1">
    <location>
        <begin position="32"/>
        <end position="55"/>
    </location>
</feature>
<reference evidence="2" key="1">
    <citation type="journal article" date="2022" name="bioRxiv">
        <title>Sequencing and chromosome-scale assembly of the giantPleurodeles waltlgenome.</title>
        <authorList>
            <person name="Brown T."/>
            <person name="Elewa A."/>
            <person name="Iarovenko S."/>
            <person name="Subramanian E."/>
            <person name="Araus A.J."/>
            <person name="Petzold A."/>
            <person name="Susuki M."/>
            <person name="Suzuki K.-i.T."/>
            <person name="Hayashi T."/>
            <person name="Toyoda A."/>
            <person name="Oliveira C."/>
            <person name="Osipova E."/>
            <person name="Leigh N.D."/>
            <person name="Simon A."/>
            <person name="Yun M.H."/>
        </authorList>
    </citation>
    <scope>NUCLEOTIDE SEQUENCE</scope>
    <source>
        <strain evidence="2">20211129_DDA</strain>
        <tissue evidence="2">Liver</tissue>
    </source>
</reference>
<gene>
    <name evidence="2" type="ORF">NDU88_004957</name>
</gene>
<evidence type="ECO:0000313" key="3">
    <source>
        <dbReference type="Proteomes" id="UP001066276"/>
    </source>
</evidence>
<dbReference type="AlphaFoldDB" id="A0AAV7QDD3"/>
<keyword evidence="1" id="KW-1133">Transmembrane helix</keyword>
<keyword evidence="3" id="KW-1185">Reference proteome</keyword>
<sequence>MPHPSWDVAAFSVFPQRLPGALQRLVQRLAGLQLPLVLIGGFLLSGFSVSPLSWFSWRLPLRGPRWQVSFRLLRRLSMASCFYFSSSSRELRI</sequence>
<accession>A0AAV7QDD3</accession>
<protein>
    <submittedName>
        <fullName evidence="2">Uncharacterized protein</fullName>
    </submittedName>
</protein>
<organism evidence="2 3">
    <name type="scientific">Pleurodeles waltl</name>
    <name type="common">Iberian ribbed newt</name>
    <dbReference type="NCBI Taxonomy" id="8319"/>
    <lineage>
        <taxon>Eukaryota</taxon>
        <taxon>Metazoa</taxon>
        <taxon>Chordata</taxon>
        <taxon>Craniata</taxon>
        <taxon>Vertebrata</taxon>
        <taxon>Euteleostomi</taxon>
        <taxon>Amphibia</taxon>
        <taxon>Batrachia</taxon>
        <taxon>Caudata</taxon>
        <taxon>Salamandroidea</taxon>
        <taxon>Salamandridae</taxon>
        <taxon>Pleurodelinae</taxon>
        <taxon>Pleurodeles</taxon>
    </lineage>
</organism>
<dbReference type="Proteomes" id="UP001066276">
    <property type="component" value="Chromosome 6"/>
</dbReference>
<name>A0AAV7QDD3_PLEWA</name>
<keyword evidence="1" id="KW-0472">Membrane</keyword>
<comment type="caution">
    <text evidence="2">The sequence shown here is derived from an EMBL/GenBank/DDBJ whole genome shotgun (WGS) entry which is preliminary data.</text>
</comment>
<keyword evidence="1" id="KW-0812">Transmembrane</keyword>
<proteinExistence type="predicted"/>